<dbReference type="KEGG" id="rsz:108808085"/>
<dbReference type="SUPFAM" id="SSF53098">
    <property type="entry name" value="Ribonuclease H-like"/>
    <property type="match status" value="1"/>
</dbReference>
<dbReference type="OrthoDB" id="1110565at2759"/>
<evidence type="ECO:0000313" key="4">
    <source>
        <dbReference type="RefSeq" id="XP_018435786.1"/>
    </source>
</evidence>
<dbReference type="CDD" id="cd06222">
    <property type="entry name" value="RNase_H_like"/>
    <property type="match status" value="1"/>
</dbReference>
<gene>
    <name evidence="4" type="primary">LOC108808085</name>
</gene>
<feature type="domain" description="Reverse transcriptase zinc-binding" evidence="2">
    <location>
        <begin position="129"/>
        <end position="216"/>
    </location>
</feature>
<reference evidence="4" key="2">
    <citation type="submission" date="2025-08" db="UniProtKB">
        <authorList>
            <consortium name="RefSeq"/>
        </authorList>
    </citation>
    <scope>IDENTIFICATION</scope>
    <source>
        <tissue evidence="4">Leaf</tissue>
    </source>
</reference>
<sequence>MTLPRNAGGLGFREIEQFNDALLAKLAWRILKTPDSLLAQTLLGKYCHSTPFLASHAPSNSSHGWRGILAGREVLLKGLGWVVGSVRRLNVEAIRQHLPQYEDLIRAIPLSQYSMQDELVWLPDKTGTYTTKTGYALCKINVEDTDINFNWKKLIWGVKTTPKLKHFLWKVKNKAIPVGENLLRRGIEVEGRCKRCGILETDRHLFSQCPFAIRVWNLILAVLKPNPNSISTPASLLTACHRMINLPPSGLSSTDLFPWVLWYLWIARNKLVFENLILSEQEVATLAIKEARTWQAAQAVVTKPTLVPASTRIPRACGSLQTVECFVDAAWNTTTRGGGFGCIFKDPVNKRTYHQKSANRCFVGSAFIAEAIAIKTAFSEAVTLGLRTLIIRSDSLSLISTITSKKKSIEAQGVLFDIEHLCSFFHSVSFYFVPRLNNTEADALAKISLLNLVNSV</sequence>
<evidence type="ECO:0000259" key="1">
    <source>
        <dbReference type="Pfam" id="PF13456"/>
    </source>
</evidence>
<dbReference type="InterPro" id="IPR002156">
    <property type="entry name" value="RNaseH_domain"/>
</dbReference>
<dbReference type="InterPro" id="IPR012337">
    <property type="entry name" value="RNaseH-like_sf"/>
</dbReference>
<dbReference type="AlphaFoldDB" id="A0A6J0JLB3"/>
<dbReference type="Pfam" id="PF13456">
    <property type="entry name" value="RVT_3"/>
    <property type="match status" value="1"/>
</dbReference>
<dbReference type="PANTHER" id="PTHR47074">
    <property type="entry name" value="BNAC02G40300D PROTEIN"/>
    <property type="match status" value="1"/>
</dbReference>
<dbReference type="Pfam" id="PF13966">
    <property type="entry name" value="zf-RVT"/>
    <property type="match status" value="1"/>
</dbReference>
<dbReference type="GO" id="GO:0003676">
    <property type="term" value="F:nucleic acid binding"/>
    <property type="evidence" value="ECO:0007669"/>
    <property type="project" value="InterPro"/>
</dbReference>
<dbReference type="PANTHER" id="PTHR47074:SF49">
    <property type="entry name" value="POLYNUCLEOTIDYL TRANSFERASE, RIBONUCLEASE H-LIKE SUPERFAMILY PROTEIN"/>
    <property type="match status" value="1"/>
</dbReference>
<dbReference type="GO" id="GO:0004523">
    <property type="term" value="F:RNA-DNA hybrid ribonuclease activity"/>
    <property type="evidence" value="ECO:0007669"/>
    <property type="project" value="InterPro"/>
</dbReference>
<evidence type="ECO:0000313" key="3">
    <source>
        <dbReference type="Proteomes" id="UP000504610"/>
    </source>
</evidence>
<proteinExistence type="predicted"/>
<protein>
    <submittedName>
        <fullName evidence="4">Uncharacterized protein LOC108808085</fullName>
    </submittedName>
</protein>
<reference evidence="3" key="1">
    <citation type="journal article" date="2019" name="Database">
        <title>The radish genome database (RadishGD): an integrated information resource for radish genomics.</title>
        <authorList>
            <person name="Yu H.J."/>
            <person name="Baek S."/>
            <person name="Lee Y.J."/>
            <person name="Cho A."/>
            <person name="Mun J.H."/>
        </authorList>
    </citation>
    <scope>NUCLEOTIDE SEQUENCE [LARGE SCALE GENOMIC DNA]</scope>
    <source>
        <strain evidence="3">cv. WK10039</strain>
    </source>
</reference>
<dbReference type="InterPro" id="IPR036397">
    <property type="entry name" value="RNaseH_sf"/>
</dbReference>
<dbReference type="RefSeq" id="XP_018435786.1">
    <property type="nucleotide sequence ID" value="XM_018580284.1"/>
</dbReference>
<feature type="domain" description="RNase H type-1" evidence="1">
    <location>
        <begin position="327"/>
        <end position="446"/>
    </location>
</feature>
<dbReference type="InterPro" id="IPR044730">
    <property type="entry name" value="RNase_H-like_dom_plant"/>
</dbReference>
<dbReference type="Proteomes" id="UP000504610">
    <property type="component" value="Chromosome 6"/>
</dbReference>
<evidence type="ECO:0000259" key="2">
    <source>
        <dbReference type="Pfam" id="PF13966"/>
    </source>
</evidence>
<name>A0A6J0JLB3_RAPSA</name>
<dbReference type="InterPro" id="IPR052929">
    <property type="entry name" value="RNase_H-like_EbsB-rel"/>
</dbReference>
<dbReference type="Gene3D" id="3.30.420.10">
    <property type="entry name" value="Ribonuclease H-like superfamily/Ribonuclease H"/>
    <property type="match status" value="1"/>
</dbReference>
<dbReference type="GeneID" id="108808085"/>
<accession>A0A6J0JLB3</accession>
<keyword evidence="3" id="KW-1185">Reference proteome</keyword>
<organism evidence="3 4">
    <name type="scientific">Raphanus sativus</name>
    <name type="common">Radish</name>
    <name type="synonym">Raphanus raphanistrum var. sativus</name>
    <dbReference type="NCBI Taxonomy" id="3726"/>
    <lineage>
        <taxon>Eukaryota</taxon>
        <taxon>Viridiplantae</taxon>
        <taxon>Streptophyta</taxon>
        <taxon>Embryophyta</taxon>
        <taxon>Tracheophyta</taxon>
        <taxon>Spermatophyta</taxon>
        <taxon>Magnoliopsida</taxon>
        <taxon>eudicotyledons</taxon>
        <taxon>Gunneridae</taxon>
        <taxon>Pentapetalae</taxon>
        <taxon>rosids</taxon>
        <taxon>malvids</taxon>
        <taxon>Brassicales</taxon>
        <taxon>Brassicaceae</taxon>
        <taxon>Brassiceae</taxon>
        <taxon>Raphanus</taxon>
    </lineage>
</organism>
<dbReference type="InterPro" id="IPR026960">
    <property type="entry name" value="RVT-Znf"/>
</dbReference>